<protein>
    <recommendedName>
        <fullName evidence="5">PARP-type domain-containing protein</fullName>
    </recommendedName>
</protein>
<proteinExistence type="predicted"/>
<dbReference type="Proteomes" id="UP001642484">
    <property type="component" value="Unassembled WGS sequence"/>
</dbReference>
<name>A0ABP0RUG1_9DINO</name>
<keyword evidence="4" id="KW-1185">Reference proteome</keyword>
<sequence length="357" mass="39502">MDASKPVAAEVVAEVAAECRHCKMCLRTLPATTPGRVKGKTWQCRTCLSLHSMLYRNLGPGVLEEWNEEQKRSFFQKGIASCPAQGNASWETVRTCVVQVQTKARLEESGSQVVSESLPMGVWLQRGFDKEAVENFADSRCPKLGQLYSVPVRSDIWREVRSKVEQEILQREKDVRKKAKGKKRKQADGEEEQANADEEEWDVAPAQKPMAFLGAAKAKAQKPAREEKEADKQKRLDKENKKTDKDNERKMNDAVKALAALTPLAKSLGAIKAQAQKLSLPLATLEAALMETEEKKTQANALVTSQNHVAAHVPLPPLPFTVEDLKNHVKATKSLLAQTRKDVRAAKDAKAAAEEGS</sequence>
<feature type="compositionally biased region" description="Acidic residues" evidence="2">
    <location>
        <begin position="189"/>
        <end position="202"/>
    </location>
</feature>
<dbReference type="EMBL" id="CAXAMN010026422">
    <property type="protein sequence ID" value="CAK9102846.1"/>
    <property type="molecule type" value="Genomic_DNA"/>
</dbReference>
<keyword evidence="1" id="KW-0175">Coiled coil</keyword>
<evidence type="ECO:0000256" key="2">
    <source>
        <dbReference type="SAM" id="MobiDB-lite"/>
    </source>
</evidence>
<feature type="compositionally biased region" description="Basic residues" evidence="2">
    <location>
        <begin position="176"/>
        <end position="185"/>
    </location>
</feature>
<evidence type="ECO:0008006" key="5">
    <source>
        <dbReference type="Google" id="ProtNLM"/>
    </source>
</evidence>
<organism evidence="3 4">
    <name type="scientific">Durusdinium trenchii</name>
    <dbReference type="NCBI Taxonomy" id="1381693"/>
    <lineage>
        <taxon>Eukaryota</taxon>
        <taxon>Sar</taxon>
        <taxon>Alveolata</taxon>
        <taxon>Dinophyceae</taxon>
        <taxon>Suessiales</taxon>
        <taxon>Symbiodiniaceae</taxon>
        <taxon>Durusdinium</taxon>
    </lineage>
</organism>
<reference evidence="3 4" key="1">
    <citation type="submission" date="2024-02" db="EMBL/GenBank/DDBJ databases">
        <authorList>
            <person name="Chen Y."/>
            <person name="Shah S."/>
            <person name="Dougan E. K."/>
            <person name="Thang M."/>
            <person name="Chan C."/>
        </authorList>
    </citation>
    <scope>NUCLEOTIDE SEQUENCE [LARGE SCALE GENOMIC DNA]</scope>
</reference>
<feature type="compositionally biased region" description="Basic and acidic residues" evidence="2">
    <location>
        <begin position="223"/>
        <end position="251"/>
    </location>
</feature>
<gene>
    <name evidence="3" type="ORF">CCMP2556_LOCUS48375</name>
</gene>
<comment type="caution">
    <text evidence="3">The sequence shown here is derived from an EMBL/GenBank/DDBJ whole genome shotgun (WGS) entry which is preliminary data.</text>
</comment>
<feature type="non-terminal residue" evidence="3">
    <location>
        <position position="1"/>
    </location>
</feature>
<evidence type="ECO:0000313" key="4">
    <source>
        <dbReference type="Proteomes" id="UP001642484"/>
    </source>
</evidence>
<evidence type="ECO:0000256" key="1">
    <source>
        <dbReference type="SAM" id="Coils"/>
    </source>
</evidence>
<feature type="region of interest" description="Disordered" evidence="2">
    <location>
        <begin position="174"/>
        <end position="251"/>
    </location>
</feature>
<accession>A0ABP0RUG1</accession>
<feature type="coiled-coil region" evidence="1">
    <location>
        <begin position="282"/>
        <end position="342"/>
    </location>
</feature>
<evidence type="ECO:0000313" key="3">
    <source>
        <dbReference type="EMBL" id="CAK9102846.1"/>
    </source>
</evidence>